<name>A0A4R9JVB5_9LEPT</name>
<dbReference type="Proteomes" id="UP000297693">
    <property type="component" value="Unassembled WGS sequence"/>
</dbReference>
<comment type="caution">
    <text evidence="3">The sequence shown here is derived from an EMBL/GenBank/DDBJ whole genome shotgun (WGS) entry which is preliminary data.</text>
</comment>
<sequence length="386" mass="45201">MGNDIEDIQDVFIHNLDSIKTKRLPKHVIKTALDISHCRTNAMHGHLYQCPTKHFSIFLRNSCNNRLCPKCQDRNKIEWNQKCKNLVLNCSHYHLVFKLPTFRYEHVTTHYKEFINILFASAKKTIDKIIDFSFDEDITTGSIIVLHTHGNLLQLHPHLHVVISDGGLNQSNTKWINSNRNLFNWSDFNSIYNTYLKKELSNFYSKNNDLSSDFYNSIQSIHKSICFFSEKYESPYHWVDYLTKTIKGSSIQNRNISFTDGALSINVYDQSTKFSQDEFIRRFLLHVLPTGTKSIRYYGLYSVKSKDRLSIAKSIQEKEHILNIQDDIHPDLIDENSEFLPYKFCPVCKKRMILVEKTLPYQTPIYILNRFGKDPPGLDFFHKIAA</sequence>
<gene>
    <name evidence="3" type="ORF">EHQ58_18495</name>
</gene>
<organism evidence="3 4">
    <name type="scientific">Leptospira ognonensis</name>
    <dbReference type="NCBI Taxonomy" id="2484945"/>
    <lineage>
        <taxon>Bacteria</taxon>
        <taxon>Pseudomonadati</taxon>
        <taxon>Spirochaetota</taxon>
        <taxon>Spirochaetia</taxon>
        <taxon>Leptospirales</taxon>
        <taxon>Leptospiraceae</taxon>
        <taxon>Leptospira</taxon>
    </lineage>
</organism>
<feature type="domain" description="Transposase IS801/IS1294" evidence="1">
    <location>
        <begin position="141"/>
        <end position="304"/>
    </location>
</feature>
<dbReference type="RefSeq" id="WP_135625558.1">
    <property type="nucleotide sequence ID" value="NZ_RQGD01000053.1"/>
</dbReference>
<dbReference type="PANTHER" id="PTHR37023:SF1">
    <property type="entry name" value="ISSOD25 TRANSPOSASE TNPA_ISSOD25"/>
    <property type="match status" value="1"/>
</dbReference>
<accession>A0A4R9JVB5</accession>
<dbReference type="InterPro" id="IPR007069">
    <property type="entry name" value="Transposase_32"/>
</dbReference>
<dbReference type="GO" id="GO:0004803">
    <property type="term" value="F:transposase activity"/>
    <property type="evidence" value="ECO:0007669"/>
    <property type="project" value="InterPro"/>
</dbReference>
<protein>
    <submittedName>
        <fullName evidence="3">Transposase</fullName>
    </submittedName>
</protein>
<dbReference type="GO" id="GO:0003677">
    <property type="term" value="F:DNA binding"/>
    <property type="evidence" value="ECO:0007669"/>
    <property type="project" value="InterPro"/>
</dbReference>
<dbReference type="InterPro" id="IPR026889">
    <property type="entry name" value="Zn_Tnp"/>
</dbReference>
<keyword evidence="4" id="KW-1185">Reference proteome</keyword>
<dbReference type="Pfam" id="PF14319">
    <property type="entry name" value="Zn_Tnp_IS91"/>
    <property type="match status" value="1"/>
</dbReference>
<dbReference type="Pfam" id="PF04986">
    <property type="entry name" value="Y2_Tnp"/>
    <property type="match status" value="1"/>
</dbReference>
<evidence type="ECO:0000313" key="4">
    <source>
        <dbReference type="Proteomes" id="UP000297693"/>
    </source>
</evidence>
<evidence type="ECO:0000313" key="3">
    <source>
        <dbReference type="EMBL" id="TGL55467.1"/>
    </source>
</evidence>
<evidence type="ECO:0000259" key="2">
    <source>
        <dbReference type="Pfam" id="PF14319"/>
    </source>
</evidence>
<dbReference type="PANTHER" id="PTHR37023">
    <property type="entry name" value="TRANSPOSASE"/>
    <property type="match status" value="1"/>
</dbReference>
<feature type="domain" description="Transposase zinc-binding" evidence="2">
    <location>
        <begin position="19"/>
        <end position="97"/>
    </location>
</feature>
<dbReference type="OrthoDB" id="9791273at2"/>
<dbReference type="AlphaFoldDB" id="A0A4R9JVB5"/>
<dbReference type="GO" id="GO:0006313">
    <property type="term" value="P:DNA transposition"/>
    <property type="evidence" value="ECO:0007669"/>
    <property type="project" value="InterPro"/>
</dbReference>
<evidence type="ECO:0000259" key="1">
    <source>
        <dbReference type="Pfam" id="PF04986"/>
    </source>
</evidence>
<reference evidence="3" key="1">
    <citation type="journal article" date="2019" name="PLoS Negl. Trop. Dis.">
        <title>Revisiting the worldwide diversity of Leptospira species in the environment.</title>
        <authorList>
            <person name="Vincent A.T."/>
            <person name="Schiettekatte O."/>
            <person name="Bourhy P."/>
            <person name="Veyrier F.J."/>
            <person name="Picardeau M."/>
        </authorList>
    </citation>
    <scope>NUCLEOTIDE SEQUENCE [LARGE SCALE GENOMIC DNA]</scope>
    <source>
        <strain evidence="3">201702476</strain>
    </source>
</reference>
<proteinExistence type="predicted"/>
<dbReference type="EMBL" id="RQGD01000053">
    <property type="protein sequence ID" value="TGL55467.1"/>
    <property type="molecule type" value="Genomic_DNA"/>
</dbReference>